<evidence type="ECO:0000259" key="2">
    <source>
        <dbReference type="PROSITE" id="PS50132"/>
    </source>
</evidence>
<dbReference type="InterPro" id="IPR042651">
    <property type="entry name" value="Rgs22"/>
</dbReference>
<dbReference type="GeneID" id="103052114"/>
<dbReference type="RefSeq" id="XP_025021924.1">
    <property type="nucleotide sequence ID" value="XM_025166156.1"/>
</dbReference>
<protein>
    <submittedName>
        <fullName evidence="4">Regulator of G-protein signaling 22</fullName>
    </submittedName>
</protein>
<dbReference type="GO" id="GO:0005737">
    <property type="term" value="C:cytoplasm"/>
    <property type="evidence" value="ECO:0007669"/>
    <property type="project" value="TreeGrafter"/>
</dbReference>
<dbReference type="InterPro" id="IPR016137">
    <property type="entry name" value="RGS"/>
</dbReference>
<name>A0A9F5IE04_PYTBI</name>
<dbReference type="PANTHER" id="PTHR46583:SF1">
    <property type="entry name" value="REGULATOR OF G-PROTEIN SIGNALING 22"/>
    <property type="match status" value="1"/>
</dbReference>
<dbReference type="InterPro" id="IPR048074">
    <property type="entry name" value="RGS22_RGS_fourth"/>
</dbReference>
<dbReference type="OrthoDB" id="10013157at2759"/>
<dbReference type="SMART" id="SM00315">
    <property type="entry name" value="RGS"/>
    <property type="match status" value="1"/>
</dbReference>
<feature type="domain" description="RGS" evidence="2">
    <location>
        <begin position="893"/>
        <end position="952"/>
    </location>
</feature>
<evidence type="ECO:0000256" key="1">
    <source>
        <dbReference type="SAM" id="MobiDB-lite"/>
    </source>
</evidence>
<evidence type="ECO:0000313" key="4">
    <source>
        <dbReference type="RefSeq" id="XP_025021924.1"/>
    </source>
</evidence>
<proteinExistence type="predicted"/>
<evidence type="ECO:0000313" key="3">
    <source>
        <dbReference type="Proteomes" id="UP000695026"/>
    </source>
</evidence>
<dbReference type="InterPro" id="IPR044926">
    <property type="entry name" value="RGS_subdomain_2"/>
</dbReference>
<dbReference type="GO" id="GO:0001965">
    <property type="term" value="F:G-protein alpha-subunit binding"/>
    <property type="evidence" value="ECO:0007669"/>
    <property type="project" value="InterPro"/>
</dbReference>
<reference evidence="4" key="1">
    <citation type="submission" date="2025-08" db="UniProtKB">
        <authorList>
            <consortium name="RefSeq"/>
        </authorList>
    </citation>
    <scope>IDENTIFICATION</scope>
    <source>
        <tissue evidence="4">Liver</tissue>
    </source>
</reference>
<dbReference type="OMA" id="LMRSWYL"/>
<dbReference type="CDD" id="cd08727">
    <property type="entry name" value="RGS_RGS22_2"/>
    <property type="match status" value="1"/>
</dbReference>
<dbReference type="PROSITE" id="PS50132">
    <property type="entry name" value="RGS"/>
    <property type="match status" value="3"/>
</dbReference>
<keyword evidence="3" id="KW-1185">Reference proteome</keyword>
<dbReference type="CDD" id="cd08725">
    <property type="entry name" value="RGS_RGS22_4"/>
    <property type="match status" value="1"/>
</dbReference>
<dbReference type="GO" id="GO:0005634">
    <property type="term" value="C:nucleus"/>
    <property type="evidence" value="ECO:0007669"/>
    <property type="project" value="TreeGrafter"/>
</dbReference>
<dbReference type="CTD" id="26166"/>
<dbReference type="Pfam" id="PF00615">
    <property type="entry name" value="RGS"/>
    <property type="match status" value="2"/>
</dbReference>
<dbReference type="Gene3D" id="1.10.167.10">
    <property type="entry name" value="Regulator of G-protein Signalling 4, domain 2"/>
    <property type="match status" value="3"/>
</dbReference>
<dbReference type="InterPro" id="IPR048075">
    <property type="entry name" value="RGS22_RGS_second"/>
</dbReference>
<feature type="region of interest" description="Disordered" evidence="1">
    <location>
        <begin position="1202"/>
        <end position="1224"/>
    </location>
</feature>
<dbReference type="GO" id="GO:0009966">
    <property type="term" value="P:regulation of signal transduction"/>
    <property type="evidence" value="ECO:0007669"/>
    <property type="project" value="InterPro"/>
</dbReference>
<dbReference type="SUPFAM" id="SSF48097">
    <property type="entry name" value="Regulator of G-protein signaling, RGS"/>
    <property type="match status" value="4"/>
</dbReference>
<organism evidence="3 4">
    <name type="scientific">Python bivittatus</name>
    <name type="common">Burmese python</name>
    <name type="synonym">Python molurus bivittatus</name>
    <dbReference type="NCBI Taxonomy" id="176946"/>
    <lineage>
        <taxon>Eukaryota</taxon>
        <taxon>Metazoa</taxon>
        <taxon>Chordata</taxon>
        <taxon>Craniata</taxon>
        <taxon>Vertebrata</taxon>
        <taxon>Euteleostomi</taxon>
        <taxon>Lepidosauria</taxon>
        <taxon>Squamata</taxon>
        <taxon>Bifurcata</taxon>
        <taxon>Unidentata</taxon>
        <taxon>Episquamata</taxon>
        <taxon>Toxicofera</taxon>
        <taxon>Serpentes</taxon>
        <taxon>Henophidia</taxon>
        <taxon>Pythonidae</taxon>
        <taxon>Python</taxon>
    </lineage>
</organism>
<feature type="domain" description="RGS" evidence="2">
    <location>
        <begin position="1062"/>
        <end position="1168"/>
    </location>
</feature>
<dbReference type="InterPro" id="IPR036305">
    <property type="entry name" value="RGS_sf"/>
</dbReference>
<dbReference type="Proteomes" id="UP000695026">
    <property type="component" value="Unplaced"/>
</dbReference>
<sequence>MREKRLTTVPPCIRENEFEEYLATDDILVDFFNEFLSLPTFAEPIKFNPDFGIFEVSTDVPQYMEKQLKKMLREQKPRNPIYDVTRQAKIQTSISKDLSTSPSPVFSFDPNYSTMCLNREQAIEWIKKERFPAFLESDCYFEYRLAKLISQVEWSKTGISFVIDKTYYPWFSKSPPPLEVPEENEDDLIMKKFYVSLGQATVTQTQDWFTLAKQSQNMITTDSITRPVTSSHVRFLIDPSKSTSTCEDMKVQELCSSSSSIVNAAICSGHLGFESKLKKKHSLTDIPLVQKIEDSRCVEGYSTSLPESPSRTLLRAYLGQNWDLTSQERKSEDFIEYQELASFQTVDEFSLAYVQYILRNSIAIITGQPPEPSPFHVNFSRTPRVYIYEIASTEQFMDLSLEKPSLPGVDGVDVKSEISAKSEKDSTETRAAWCVGHKTYDIGNRHEFERFKKFIRGTLGERYWWLWMDIERLKVLRNFKRQKRQLDRMKKLYLASNGDYYLTFEVLFKLNLVDGDQWNVYNLKRIQSEVVKPLLLYWGPRFCVTHKAAIQATVTKLKIWHARQQKPRLDVDPFPQMVSLLPLRAKSCMPKVASPYYQRGDTGLSPTFSKGTMMDICPQRSTRLLSAVLPRCQTAVQEDPHDLISLTNIKKRPATVGSSVSHMTTISDRMDYLKPQLDRKYTYAEMIPGKISPDFFELGSSKMERMLQSLYLENRAGYIFTEFCEKSGDKLWKNSTYFWFDLQDYHQLFYQETLHPLKLCKQAQFLYANYIAPSAAMDIGIQQATKHEIYKRIDPPFEDLFDPAEEYILTLLLVPWMKMVEEDRETYGKVELVEETRQLDSVYFKKLQALRTEGISKKDEALAVEEDVPQKSDSITIVETFGQDFSEDFKSYDITKLLSNRLDLEQFRIFLEEQSASTDLMCWIDIEQFRRMLHKNKVQRDEKSKDIKKKYLNKKYFFGPDSPATKEEQEEIMKLSGGWGQILHEQVAPVILLEVQKCAQKRLQEKWLPLFSKREELGTWKKPKPHMQEAAEDILIQKEEKQKVPWKASCNKWMFAAREIITFRKALMNPITALQFQHFVTLKGDLLGNGVIFWQEVQKYKDLCHSHCDDAIIQNKITTIINCFINSAIPPTLQIDIPEEQAQKIIEHRKELGPYVFREAQMTIFALLFKFWPKFCEFRGNLIDETILPVLEREKRIQKLKKARESEEKTQRKKSSIPVKISSPTDSNLSINEFSPAPSFSGMGRERFWSYSKYIEALQQERVLLQIQEDLEKKSVASSAYSGLSSFLALKSDAVVSSEKPVLSANFNTAFVKQRSFPPKDNARMSQGGTPKF</sequence>
<gene>
    <name evidence="4" type="primary">RGS22</name>
</gene>
<feature type="domain" description="RGS" evidence="2">
    <location>
        <begin position="706"/>
        <end position="812"/>
    </location>
</feature>
<dbReference type="PANTHER" id="PTHR46583">
    <property type="entry name" value="REGULATOR OF G-PROTEIN SIGNALING 22"/>
    <property type="match status" value="1"/>
</dbReference>
<dbReference type="KEGG" id="pbi:103052114"/>
<accession>A0A9F5IE04</accession>